<proteinExistence type="inferred from homology"/>
<reference evidence="7 8" key="1">
    <citation type="submission" date="2024-02" db="EMBL/GenBank/DDBJ databases">
        <title>Chromosome-scale genome assembly of the rough periwinkle Littorina saxatilis.</title>
        <authorList>
            <person name="De Jode A."/>
            <person name="Faria R."/>
            <person name="Formenti G."/>
            <person name="Sims Y."/>
            <person name="Smith T.P."/>
            <person name="Tracey A."/>
            <person name="Wood J.M.D."/>
            <person name="Zagrodzka Z.B."/>
            <person name="Johannesson K."/>
            <person name="Butlin R.K."/>
            <person name="Leder E.H."/>
        </authorList>
    </citation>
    <scope>NUCLEOTIDE SEQUENCE [LARGE SCALE GENOMIC DNA]</scope>
    <source>
        <strain evidence="7">Snail1</strain>
        <tissue evidence="7">Muscle</tissue>
    </source>
</reference>
<evidence type="ECO:0000313" key="7">
    <source>
        <dbReference type="EMBL" id="KAK7109717.1"/>
    </source>
</evidence>
<dbReference type="CDD" id="cd03784">
    <property type="entry name" value="GT1_Gtf-like"/>
    <property type="match status" value="1"/>
</dbReference>
<feature type="signal peptide" evidence="6">
    <location>
        <begin position="1"/>
        <end position="30"/>
    </location>
</feature>
<dbReference type="PANTHER" id="PTHR48043:SF145">
    <property type="entry name" value="FI06409P-RELATED"/>
    <property type="match status" value="1"/>
</dbReference>
<dbReference type="AlphaFoldDB" id="A0AAN9BQ77"/>
<feature type="transmembrane region" description="Helical" evidence="5">
    <location>
        <begin position="568"/>
        <end position="583"/>
    </location>
</feature>
<dbReference type="Pfam" id="PF00201">
    <property type="entry name" value="UDPGT"/>
    <property type="match status" value="1"/>
</dbReference>
<sequence>MATFPCLGPPACHRLLLVLLITCLCHVTQGARVLLLPFPDTSQCRQLVSIGRELQSRGHQVILFVPDYFRVRRCTEPAPHTGNKADVEIRTFDTLEETAEAVESKLDRLGYEVMGGGTGLLGGSSTARAAFKEICRSFMDAKDDLDKLRRGGRVDVVLLDGSPYAHCLALLPAYIGSPFVAVSSYIRPYDSATPLPTSYYPAPLSGLTANLGFLQRLSNFFSYAADAGGDLWGGFNQGNDLGPKISRLEDDQLIKKALLYLENSDHVVDYPKATFPNFVQVGGVTAGPAGPLPGPLGQFFDEAGEGGVVVVSLGPHVFTPNKNLEDKLITAFRKQEARVLMRLNASRVWRRVKNVQTVSWFPQNDALGHPATKLFVSHCGKNSFFEALHHGVPILCCHFAGSDTLGTGLRVAEFGIGMSIDLLSATPDSLKTAVTNLLTDKSFSRRAKAASRLFHSRQGSPAHRAASAVEHVLKFGGGYLRPRAIDMSFFQYAGLDIALVLFSFVLGVAGLLCLLVSKQLSSAPKEEKGEKEKEKKVKVSKTPVPEANNTPVKKPAVTSEESTRSSRIIMTSVFGLVILFYIFV</sequence>
<dbReference type="InterPro" id="IPR002213">
    <property type="entry name" value="UDP_glucos_trans"/>
</dbReference>
<feature type="region of interest" description="Disordered" evidence="4">
    <location>
        <begin position="524"/>
        <end position="558"/>
    </location>
</feature>
<dbReference type="InterPro" id="IPR050271">
    <property type="entry name" value="UDP-glycosyltransferase"/>
</dbReference>
<comment type="similarity">
    <text evidence="1">Belongs to the UDP-glycosyltransferase family.</text>
</comment>
<gene>
    <name evidence="7" type="ORF">V1264_013708</name>
</gene>
<keyword evidence="8" id="KW-1185">Reference proteome</keyword>
<keyword evidence="5" id="KW-0472">Membrane</keyword>
<evidence type="ECO:0000256" key="3">
    <source>
        <dbReference type="ARBA" id="ARBA00022679"/>
    </source>
</evidence>
<dbReference type="PANTHER" id="PTHR48043">
    <property type="entry name" value="EG:EG0003.4 PROTEIN-RELATED"/>
    <property type="match status" value="1"/>
</dbReference>
<dbReference type="Gene3D" id="3.40.50.2000">
    <property type="entry name" value="Glycogen Phosphorylase B"/>
    <property type="match status" value="2"/>
</dbReference>
<protein>
    <submittedName>
        <fullName evidence="7">Uncharacterized protein</fullName>
    </submittedName>
</protein>
<feature type="transmembrane region" description="Helical" evidence="5">
    <location>
        <begin position="489"/>
        <end position="516"/>
    </location>
</feature>
<evidence type="ECO:0000256" key="5">
    <source>
        <dbReference type="SAM" id="Phobius"/>
    </source>
</evidence>
<feature type="chain" id="PRO_5042973215" evidence="6">
    <location>
        <begin position="31"/>
        <end position="584"/>
    </location>
</feature>
<keyword evidence="5" id="KW-1133">Transmembrane helix</keyword>
<keyword evidence="5" id="KW-0812">Transmembrane</keyword>
<organism evidence="7 8">
    <name type="scientific">Littorina saxatilis</name>
    <dbReference type="NCBI Taxonomy" id="31220"/>
    <lineage>
        <taxon>Eukaryota</taxon>
        <taxon>Metazoa</taxon>
        <taxon>Spiralia</taxon>
        <taxon>Lophotrochozoa</taxon>
        <taxon>Mollusca</taxon>
        <taxon>Gastropoda</taxon>
        <taxon>Caenogastropoda</taxon>
        <taxon>Littorinimorpha</taxon>
        <taxon>Littorinoidea</taxon>
        <taxon>Littorinidae</taxon>
        <taxon>Littorina</taxon>
    </lineage>
</organism>
<dbReference type="Proteomes" id="UP001374579">
    <property type="component" value="Unassembled WGS sequence"/>
</dbReference>
<comment type="caution">
    <text evidence="7">The sequence shown here is derived from an EMBL/GenBank/DDBJ whole genome shotgun (WGS) entry which is preliminary data.</text>
</comment>
<dbReference type="SUPFAM" id="SSF53756">
    <property type="entry name" value="UDP-Glycosyltransferase/glycogen phosphorylase"/>
    <property type="match status" value="1"/>
</dbReference>
<accession>A0AAN9BQ77</accession>
<feature type="compositionally biased region" description="Basic and acidic residues" evidence="4">
    <location>
        <begin position="524"/>
        <end position="537"/>
    </location>
</feature>
<evidence type="ECO:0000256" key="4">
    <source>
        <dbReference type="SAM" id="MobiDB-lite"/>
    </source>
</evidence>
<keyword evidence="6" id="KW-0732">Signal</keyword>
<evidence type="ECO:0000313" key="8">
    <source>
        <dbReference type="Proteomes" id="UP001374579"/>
    </source>
</evidence>
<name>A0AAN9BQ77_9CAEN</name>
<evidence type="ECO:0000256" key="6">
    <source>
        <dbReference type="SAM" id="SignalP"/>
    </source>
</evidence>
<evidence type="ECO:0000256" key="1">
    <source>
        <dbReference type="ARBA" id="ARBA00009995"/>
    </source>
</evidence>
<keyword evidence="3" id="KW-0808">Transferase</keyword>
<dbReference type="GO" id="GO:0008194">
    <property type="term" value="F:UDP-glycosyltransferase activity"/>
    <property type="evidence" value="ECO:0007669"/>
    <property type="project" value="InterPro"/>
</dbReference>
<evidence type="ECO:0000256" key="2">
    <source>
        <dbReference type="ARBA" id="ARBA00022676"/>
    </source>
</evidence>
<keyword evidence="2" id="KW-0328">Glycosyltransferase</keyword>
<dbReference type="EMBL" id="JBAMIC010000003">
    <property type="protein sequence ID" value="KAK7109717.1"/>
    <property type="molecule type" value="Genomic_DNA"/>
</dbReference>